<proteinExistence type="predicted"/>
<keyword evidence="2" id="KW-1185">Reference proteome</keyword>
<dbReference type="GeneID" id="93076548"/>
<protein>
    <submittedName>
        <fullName evidence="1">Uncharacterized protein</fullName>
    </submittedName>
</protein>
<reference evidence="1 2" key="1">
    <citation type="journal article" date="2013" name="Genome Announc.">
        <title>Complete Genome Sequence of a Chinese Strain of 'Candidatus Liberibacter asiaticus'.</title>
        <authorList>
            <person name="Lin H."/>
            <person name="Han C.S."/>
            <person name="Liu B."/>
            <person name="Lou B."/>
            <person name="Bai X."/>
            <person name="Deng C."/>
            <person name="Civerolo E.L."/>
            <person name="Gupta G."/>
        </authorList>
    </citation>
    <scope>NUCLEOTIDE SEQUENCE [LARGE SCALE GENOMIC DNA]</scope>
    <source>
        <strain evidence="2">gxpsy</strain>
    </source>
</reference>
<dbReference type="EMBL" id="CP004005">
    <property type="protein sequence ID" value="AGH16550.1"/>
    <property type="molecule type" value="Genomic_DNA"/>
</dbReference>
<accession>A0ABM5NEH8</accession>
<name>A0ABM5NEH8_LIBAS</name>
<dbReference type="Proteomes" id="UP000011820">
    <property type="component" value="Chromosome"/>
</dbReference>
<evidence type="ECO:0000313" key="1">
    <source>
        <dbReference type="EMBL" id="AGH16550.1"/>
    </source>
</evidence>
<gene>
    <name evidence="1" type="ORF">WSI_00890</name>
</gene>
<evidence type="ECO:0000313" key="2">
    <source>
        <dbReference type="Proteomes" id="UP000011820"/>
    </source>
</evidence>
<organism evidence="1 2">
    <name type="scientific">Candidatus Liberibacter asiaticus str. gxpsy</name>
    <dbReference type="NCBI Taxonomy" id="1174529"/>
    <lineage>
        <taxon>Bacteria</taxon>
        <taxon>Pseudomonadati</taxon>
        <taxon>Pseudomonadota</taxon>
        <taxon>Alphaproteobacteria</taxon>
        <taxon>Hyphomicrobiales</taxon>
        <taxon>Rhizobiaceae</taxon>
        <taxon>Liberibacter</taxon>
    </lineage>
</organism>
<sequence>MPAIIQTVKSIIIELFHCIYPSICPIYSRIINLRFCLCGHCWSKIHFITATEHILKNNKDNIDKDPLKSMQKDLPLTQIRSVTLYCDMSCVLVRLLKYHDRTDLAIMMAQWMFRVLEKI</sequence>
<dbReference type="RefSeq" id="WP_012778529.1">
    <property type="nucleotide sequence ID" value="NC_020549.1"/>
</dbReference>